<keyword evidence="2" id="KW-1185">Reference proteome</keyword>
<dbReference type="GeneID" id="19337530"/>
<dbReference type="AlphaFoldDB" id="M3AA85"/>
<sequence length="109" mass="12140">MRSMRSMKTGLDSWDDMSFRDTWTLIIILRLEQCFKSAEDVLQARNLDGIGSKLPSTKALNKALTAIELLIAISWASACGLIQSVSEAWTPCPRRSHRREAGETALSIT</sequence>
<reference evidence="1 2" key="1">
    <citation type="journal article" date="2012" name="PLoS Pathog.">
        <title>Diverse lifestyles and strategies of plant pathogenesis encoded in the genomes of eighteen Dothideomycetes fungi.</title>
        <authorList>
            <person name="Ohm R.A."/>
            <person name="Feau N."/>
            <person name="Henrissat B."/>
            <person name="Schoch C.L."/>
            <person name="Horwitz B.A."/>
            <person name="Barry K.W."/>
            <person name="Condon B.J."/>
            <person name="Copeland A.C."/>
            <person name="Dhillon B."/>
            <person name="Glaser F."/>
            <person name="Hesse C.N."/>
            <person name="Kosti I."/>
            <person name="LaButti K."/>
            <person name="Lindquist E.A."/>
            <person name="Lucas S."/>
            <person name="Salamov A.A."/>
            <person name="Bradshaw R.E."/>
            <person name="Ciuffetti L."/>
            <person name="Hamelin R.C."/>
            <person name="Kema G.H.J."/>
            <person name="Lawrence C."/>
            <person name="Scott J.A."/>
            <person name="Spatafora J.W."/>
            <person name="Turgeon B.G."/>
            <person name="de Wit P.J.G.M."/>
            <person name="Zhong S."/>
            <person name="Goodwin S.B."/>
            <person name="Grigoriev I.V."/>
        </authorList>
    </citation>
    <scope>NUCLEOTIDE SEQUENCE [LARGE SCALE GENOMIC DNA]</scope>
    <source>
        <strain evidence="1 2">CIRAD86</strain>
    </source>
</reference>
<gene>
    <name evidence="1" type="ORF">MYCFIDRAFT_211869</name>
</gene>
<proteinExistence type="predicted"/>
<accession>M3AA85</accession>
<dbReference type="Proteomes" id="UP000016932">
    <property type="component" value="Unassembled WGS sequence"/>
</dbReference>
<name>M3AA85_PSEFD</name>
<dbReference type="HOGENOM" id="CLU_2185122_0_0_1"/>
<protein>
    <submittedName>
        <fullName evidence="1">Uncharacterized protein</fullName>
    </submittedName>
</protein>
<organism evidence="1 2">
    <name type="scientific">Pseudocercospora fijiensis (strain CIRAD86)</name>
    <name type="common">Black leaf streak disease fungus</name>
    <name type="synonym">Mycosphaerella fijiensis</name>
    <dbReference type="NCBI Taxonomy" id="383855"/>
    <lineage>
        <taxon>Eukaryota</taxon>
        <taxon>Fungi</taxon>
        <taxon>Dikarya</taxon>
        <taxon>Ascomycota</taxon>
        <taxon>Pezizomycotina</taxon>
        <taxon>Dothideomycetes</taxon>
        <taxon>Dothideomycetidae</taxon>
        <taxon>Mycosphaerellales</taxon>
        <taxon>Mycosphaerellaceae</taxon>
        <taxon>Pseudocercospora</taxon>
    </lineage>
</organism>
<evidence type="ECO:0000313" key="1">
    <source>
        <dbReference type="EMBL" id="EME81531.1"/>
    </source>
</evidence>
<dbReference type="KEGG" id="pfj:MYCFIDRAFT_211869"/>
<dbReference type="EMBL" id="KB446560">
    <property type="protein sequence ID" value="EME81531.1"/>
    <property type="molecule type" value="Genomic_DNA"/>
</dbReference>
<evidence type="ECO:0000313" key="2">
    <source>
        <dbReference type="Proteomes" id="UP000016932"/>
    </source>
</evidence>
<dbReference type="VEuPathDB" id="FungiDB:MYCFIDRAFT_211869"/>
<dbReference type="RefSeq" id="XP_007928703.1">
    <property type="nucleotide sequence ID" value="XM_007930512.1"/>
</dbReference>